<dbReference type="RefSeq" id="WP_229824337.1">
    <property type="nucleotide sequence ID" value="NZ_BMRC01000010.1"/>
</dbReference>
<organism evidence="4 5">
    <name type="scientific">Nonomuraea spiralis</name>
    <dbReference type="NCBI Taxonomy" id="46182"/>
    <lineage>
        <taxon>Bacteria</taxon>
        <taxon>Bacillati</taxon>
        <taxon>Actinomycetota</taxon>
        <taxon>Actinomycetes</taxon>
        <taxon>Streptosporangiales</taxon>
        <taxon>Streptosporangiaceae</taxon>
        <taxon>Nonomuraea</taxon>
    </lineage>
</organism>
<dbReference type="SMART" id="SM00331">
    <property type="entry name" value="PP2C_SIG"/>
    <property type="match status" value="1"/>
</dbReference>
<dbReference type="EC" id="3.1.3.16" evidence="4"/>
<keyword evidence="5" id="KW-1185">Reference proteome</keyword>
<proteinExistence type="predicted"/>
<keyword evidence="1 4" id="KW-0378">Hydrolase</keyword>
<dbReference type="EMBL" id="JBHMEI010000021">
    <property type="protein sequence ID" value="MFB9204914.1"/>
    <property type="molecule type" value="Genomic_DNA"/>
</dbReference>
<evidence type="ECO:0000256" key="1">
    <source>
        <dbReference type="ARBA" id="ARBA00022801"/>
    </source>
</evidence>
<dbReference type="PANTHER" id="PTHR43156:SF2">
    <property type="entry name" value="STAGE II SPORULATION PROTEIN E"/>
    <property type="match status" value="1"/>
</dbReference>
<dbReference type="Gene3D" id="3.60.40.10">
    <property type="entry name" value="PPM-type phosphatase domain"/>
    <property type="match status" value="1"/>
</dbReference>
<gene>
    <name evidence="4" type="ORF">ACFFV7_27225</name>
</gene>
<reference evidence="4 5" key="1">
    <citation type="submission" date="2024-09" db="EMBL/GenBank/DDBJ databases">
        <authorList>
            <person name="Sun Q."/>
            <person name="Mori K."/>
        </authorList>
    </citation>
    <scope>NUCLEOTIDE SEQUENCE [LARGE SCALE GENOMIC DNA]</scope>
    <source>
        <strain evidence="4 5">CCM 3426</strain>
    </source>
</reference>
<feature type="domain" description="PPM-type phosphatase" evidence="3">
    <location>
        <begin position="124"/>
        <end position="344"/>
    </location>
</feature>
<dbReference type="InterPro" id="IPR052016">
    <property type="entry name" value="Bact_Sigma-Reg"/>
</dbReference>
<feature type="transmembrane region" description="Helical" evidence="2">
    <location>
        <begin position="51"/>
        <end position="68"/>
    </location>
</feature>
<dbReference type="InterPro" id="IPR036457">
    <property type="entry name" value="PPM-type-like_dom_sf"/>
</dbReference>
<evidence type="ECO:0000313" key="5">
    <source>
        <dbReference type="Proteomes" id="UP001589647"/>
    </source>
</evidence>
<sequence>MFVVFLIGITALVVGLDKFTGGGAELVPVLIFLPAIVSGLGTVWQTAIASLWVLLVVSGSVAYLGGNLRTNLEVSGFTAAFGLMSVVGASYRIQREEEVRRLRSAAAALQRQLVRPLPLRSLDVVVDGLYQPIEEDTMVGGDMYEVAPSPYGTRVMIADVQGKGLPAIGAALAVLGAFREAAYRETTLMGVADALEDAVIRHNRFAAHTGERERFVTALLLDIGPELEVDAVNCGHIAPYLIHGGNAGQLWLGEPEVPLGLAALTGVPRHSARFAFPAGASLLLCTDGVTEARNRDGEFYPLERRLRAWARDPPARTVEALAADLTAFTDGAQRDDIAVLIMRRTGS</sequence>
<dbReference type="PANTHER" id="PTHR43156">
    <property type="entry name" value="STAGE II SPORULATION PROTEIN E-RELATED"/>
    <property type="match status" value="1"/>
</dbReference>
<keyword evidence="2" id="KW-0472">Membrane</keyword>
<dbReference type="Proteomes" id="UP001589647">
    <property type="component" value="Unassembled WGS sequence"/>
</dbReference>
<evidence type="ECO:0000256" key="2">
    <source>
        <dbReference type="SAM" id="Phobius"/>
    </source>
</evidence>
<feature type="transmembrane region" description="Helical" evidence="2">
    <location>
        <begin position="74"/>
        <end position="93"/>
    </location>
</feature>
<name>A0ABV5IMF4_9ACTN</name>
<accession>A0ABV5IMF4</accession>
<protein>
    <submittedName>
        <fullName evidence="4">PP2C family protein-serine/threonine phosphatase</fullName>
        <ecNumber evidence="4">3.1.3.16</ecNumber>
    </submittedName>
</protein>
<comment type="caution">
    <text evidence="4">The sequence shown here is derived from an EMBL/GenBank/DDBJ whole genome shotgun (WGS) entry which is preliminary data.</text>
</comment>
<evidence type="ECO:0000259" key="3">
    <source>
        <dbReference type="SMART" id="SM00331"/>
    </source>
</evidence>
<dbReference type="Pfam" id="PF07228">
    <property type="entry name" value="SpoIIE"/>
    <property type="match status" value="1"/>
</dbReference>
<dbReference type="GO" id="GO:0004722">
    <property type="term" value="F:protein serine/threonine phosphatase activity"/>
    <property type="evidence" value="ECO:0007669"/>
    <property type="project" value="UniProtKB-EC"/>
</dbReference>
<dbReference type="SUPFAM" id="SSF81606">
    <property type="entry name" value="PP2C-like"/>
    <property type="match status" value="1"/>
</dbReference>
<dbReference type="InterPro" id="IPR001932">
    <property type="entry name" value="PPM-type_phosphatase-like_dom"/>
</dbReference>
<keyword evidence="2" id="KW-0812">Transmembrane</keyword>
<keyword evidence="2" id="KW-1133">Transmembrane helix</keyword>
<evidence type="ECO:0000313" key="4">
    <source>
        <dbReference type="EMBL" id="MFB9204914.1"/>
    </source>
</evidence>